<evidence type="ECO:0000313" key="13">
    <source>
        <dbReference type="EMBL" id="SCM75925.1"/>
    </source>
</evidence>
<comment type="pathway">
    <text evidence="2">Cofactor biosynthesis; thiamine diphosphate biosynthesis.</text>
</comment>
<evidence type="ECO:0000256" key="1">
    <source>
        <dbReference type="ARBA" id="ARBA00003469"/>
    </source>
</evidence>
<dbReference type="InterPro" id="IPR015168">
    <property type="entry name" value="SsuA/THI5"/>
</dbReference>
<dbReference type="Pfam" id="PF09084">
    <property type="entry name" value="NMT1"/>
    <property type="match status" value="1"/>
</dbReference>
<dbReference type="InterPro" id="IPR006311">
    <property type="entry name" value="TAT_signal"/>
</dbReference>
<proteinExistence type="inferred from homology"/>
<comment type="catalytic activity">
    <reaction evidence="11">
        <text>N(6)-(pyridoxal phosphate)-L-lysyl-[4-amino-5-hydroxymethyl-2-methylpyrimidine phosphate synthase] + L-histidyl-[4-amino-5-hydroxymethyl-2-methylpyrimidine phosphate synthase] + 2 Fe(3+) + 4 H2O = L-lysyl-[4-amino-5-hydroxymethyl-2-methylpyrimidine phosphate synthase] + (2S)-2-amino-5-hydroxy-4-oxopentanoyl-[4-amino-5-hydroxymethyl-2-methylpyrimidine phosphate synthase] + 4-amino-2-methyl-5-(phosphooxymethyl)pyrimidine + 3-oxopropanoate + 2 Fe(2+) + 2 H(+)</text>
        <dbReference type="Rhea" id="RHEA:65756"/>
        <dbReference type="Rhea" id="RHEA-COMP:16892"/>
        <dbReference type="Rhea" id="RHEA-COMP:16893"/>
        <dbReference type="Rhea" id="RHEA-COMP:16894"/>
        <dbReference type="Rhea" id="RHEA-COMP:16895"/>
        <dbReference type="ChEBI" id="CHEBI:15377"/>
        <dbReference type="ChEBI" id="CHEBI:15378"/>
        <dbReference type="ChEBI" id="CHEBI:29033"/>
        <dbReference type="ChEBI" id="CHEBI:29034"/>
        <dbReference type="ChEBI" id="CHEBI:29969"/>
        <dbReference type="ChEBI" id="CHEBI:29979"/>
        <dbReference type="ChEBI" id="CHEBI:33190"/>
        <dbReference type="ChEBI" id="CHEBI:58354"/>
        <dbReference type="ChEBI" id="CHEBI:143915"/>
        <dbReference type="ChEBI" id="CHEBI:157692"/>
    </reaction>
    <physiologicalReaction direction="left-to-right" evidence="11">
        <dbReference type="Rhea" id="RHEA:65757"/>
    </physiologicalReaction>
</comment>
<evidence type="ECO:0000256" key="11">
    <source>
        <dbReference type="ARBA" id="ARBA00048179"/>
    </source>
</evidence>
<keyword evidence="6" id="KW-0479">Metal-binding</keyword>
<evidence type="ECO:0000256" key="7">
    <source>
        <dbReference type="ARBA" id="ARBA00022898"/>
    </source>
</evidence>
<gene>
    <name evidence="13" type="ORF">KL86PLE_30372</name>
</gene>
<dbReference type="AlphaFoldDB" id="A0A212LEG8"/>
<dbReference type="PANTHER" id="PTHR31528">
    <property type="entry name" value="4-AMINO-5-HYDROXYMETHYL-2-METHYLPYRIMIDINE PHOSPHATE SYNTHASE THI11-RELATED"/>
    <property type="match status" value="1"/>
</dbReference>
<evidence type="ECO:0000256" key="9">
    <source>
        <dbReference type="ARBA" id="ARBA00023004"/>
    </source>
</evidence>
<protein>
    <recommendedName>
        <fullName evidence="10">Thiamine pyrimidine synthase</fullName>
    </recommendedName>
</protein>
<evidence type="ECO:0000259" key="12">
    <source>
        <dbReference type="Pfam" id="PF09084"/>
    </source>
</evidence>
<dbReference type="PROSITE" id="PS51318">
    <property type="entry name" value="TAT"/>
    <property type="match status" value="1"/>
</dbReference>
<keyword evidence="8" id="KW-0784">Thiamine biosynthesis</keyword>
<accession>A0A212LEG8</accession>
<dbReference type="EMBL" id="FMJD01000007">
    <property type="protein sequence ID" value="SCM75925.1"/>
    <property type="molecule type" value="Genomic_DNA"/>
</dbReference>
<dbReference type="InterPro" id="IPR027939">
    <property type="entry name" value="NMT1/THI5"/>
</dbReference>
<keyword evidence="5" id="KW-0808">Transferase</keyword>
<keyword evidence="7" id="KW-0663">Pyridoxal phosphate</keyword>
<evidence type="ECO:0000256" key="10">
    <source>
        <dbReference type="ARBA" id="ARBA00033171"/>
    </source>
</evidence>
<keyword evidence="9" id="KW-0408">Iron</keyword>
<dbReference type="GO" id="GO:0046872">
    <property type="term" value="F:metal ion binding"/>
    <property type="evidence" value="ECO:0007669"/>
    <property type="project" value="UniProtKB-KW"/>
</dbReference>
<dbReference type="RefSeq" id="WP_288196217.1">
    <property type="nucleotide sequence ID" value="NZ_LT608334.1"/>
</dbReference>
<reference evidence="13" key="1">
    <citation type="submission" date="2016-08" db="EMBL/GenBank/DDBJ databases">
        <authorList>
            <person name="Seilhamer J.J."/>
        </authorList>
    </citation>
    <scope>NUCLEOTIDE SEQUENCE</scope>
    <source>
        <strain evidence="13">86</strain>
    </source>
</reference>
<comment type="similarity">
    <text evidence="3">Belongs to the NMT1/THI5 family.</text>
</comment>
<evidence type="ECO:0000256" key="6">
    <source>
        <dbReference type="ARBA" id="ARBA00022723"/>
    </source>
</evidence>
<evidence type="ECO:0000256" key="4">
    <source>
        <dbReference type="ARBA" id="ARBA00011738"/>
    </source>
</evidence>
<dbReference type="Gene3D" id="3.40.190.10">
    <property type="entry name" value="Periplasmic binding protein-like II"/>
    <property type="match status" value="2"/>
</dbReference>
<name>A0A212LEG8_9HYPH</name>
<comment type="subunit">
    <text evidence="4">Homodimer.</text>
</comment>
<evidence type="ECO:0000256" key="3">
    <source>
        <dbReference type="ARBA" id="ARBA00009406"/>
    </source>
</evidence>
<organism evidence="13">
    <name type="scientific">uncultured Pleomorphomonas sp</name>
    <dbReference type="NCBI Taxonomy" id="442121"/>
    <lineage>
        <taxon>Bacteria</taxon>
        <taxon>Pseudomonadati</taxon>
        <taxon>Pseudomonadota</taxon>
        <taxon>Alphaproteobacteria</taxon>
        <taxon>Hyphomicrobiales</taxon>
        <taxon>Pleomorphomonadaceae</taxon>
        <taxon>Pleomorphomonas</taxon>
        <taxon>environmental samples</taxon>
    </lineage>
</organism>
<evidence type="ECO:0000256" key="2">
    <source>
        <dbReference type="ARBA" id="ARBA00004948"/>
    </source>
</evidence>
<feature type="domain" description="SsuA/THI5-like" evidence="12">
    <location>
        <begin position="49"/>
        <end position="262"/>
    </location>
</feature>
<dbReference type="PANTHER" id="PTHR31528:SF1">
    <property type="entry name" value="4-AMINO-5-HYDROXYMETHYL-2-METHYLPYRIMIDINE PHOSPHATE SYNTHASE THI11-RELATED"/>
    <property type="match status" value="1"/>
</dbReference>
<sequence>MPADPIFSPMLSRRQLLRASAAAGLATVLPASLAFAATPLKLAMGWVPNVEHAGVWIALEQGYYAAEGIDFSYSPGGPNAPDPLVVLESGKAQFAASDWLPFIDAYGKNSDLVILASAFPTSPAALLSLAKKPVREPKDLVGARILGQTPANKTIVEIILRNAGLPLEYTMVPTGFSPEPLLAGDGDAYFCFATNQPITLEKMGLTEGKDFFVTLQDSLGYKAPGGVLVAHKSFVKENRAAIVSYFKAYIKGWQENAKDPKVAAELAVNKFGADLGLDLDQQIRQNELQIPLTKAAGSDKLFWFDPALVDGPMAEVARLSGHENVPPAKDLIDLGPLEEALAAG</sequence>
<dbReference type="SUPFAM" id="SSF53850">
    <property type="entry name" value="Periplasmic binding protein-like II"/>
    <property type="match status" value="1"/>
</dbReference>
<evidence type="ECO:0000256" key="5">
    <source>
        <dbReference type="ARBA" id="ARBA00022679"/>
    </source>
</evidence>
<dbReference type="GO" id="GO:0009228">
    <property type="term" value="P:thiamine biosynthetic process"/>
    <property type="evidence" value="ECO:0007669"/>
    <property type="project" value="UniProtKB-KW"/>
</dbReference>
<evidence type="ECO:0000256" key="8">
    <source>
        <dbReference type="ARBA" id="ARBA00022977"/>
    </source>
</evidence>
<comment type="function">
    <text evidence="1">Responsible for the formation of the pyrimidine heterocycle in the thiamine biosynthesis pathway. Catalyzes the formation of hydroxymethylpyrimidine phosphate (HMP-P) from histidine and pyridoxal phosphate (PLP). The protein uses PLP and the active site histidine to form HMP-P, generating an inactive enzyme. The enzyme can only undergo a single turnover, which suggests it is a suicide enzyme.</text>
</comment>
<dbReference type="GO" id="GO:0016740">
    <property type="term" value="F:transferase activity"/>
    <property type="evidence" value="ECO:0007669"/>
    <property type="project" value="UniProtKB-KW"/>
</dbReference>